<feature type="region of interest" description="Disordered" evidence="1">
    <location>
        <begin position="23"/>
        <end position="76"/>
    </location>
</feature>
<organism evidence="2 3">
    <name type="scientific">Oceanobacillus arenosus</name>
    <dbReference type="NCBI Taxonomy" id="1229153"/>
    <lineage>
        <taxon>Bacteria</taxon>
        <taxon>Bacillati</taxon>
        <taxon>Bacillota</taxon>
        <taxon>Bacilli</taxon>
        <taxon>Bacillales</taxon>
        <taxon>Bacillaceae</taxon>
        <taxon>Oceanobacillus</taxon>
    </lineage>
</organism>
<dbReference type="OrthoDB" id="2974714at2"/>
<keyword evidence="3" id="KW-1185">Reference proteome</keyword>
<proteinExistence type="predicted"/>
<feature type="compositionally biased region" description="Basic and acidic residues" evidence="1">
    <location>
        <begin position="24"/>
        <end position="76"/>
    </location>
</feature>
<gene>
    <name evidence="2" type="ORF">CWR48_11930</name>
</gene>
<sequence length="76" mass="9416">MSDNKQVIHVKDLVIKADNVIIENSHRRDPLFGNHRERRNEERVSEHNEQQEHHESNNHHREEESEARRERRPFWF</sequence>
<name>A0A3D8PQ63_9BACI</name>
<dbReference type="RefSeq" id="WP_115773466.1">
    <property type="nucleotide sequence ID" value="NZ_PIOC01000017.1"/>
</dbReference>
<protein>
    <submittedName>
        <fullName evidence="2">Uncharacterized protein</fullName>
    </submittedName>
</protein>
<comment type="caution">
    <text evidence="2">The sequence shown here is derived from an EMBL/GenBank/DDBJ whole genome shotgun (WGS) entry which is preliminary data.</text>
</comment>
<dbReference type="EMBL" id="PIOC01000017">
    <property type="protein sequence ID" value="RDW18286.1"/>
    <property type="molecule type" value="Genomic_DNA"/>
</dbReference>
<evidence type="ECO:0000256" key="1">
    <source>
        <dbReference type="SAM" id="MobiDB-lite"/>
    </source>
</evidence>
<evidence type="ECO:0000313" key="2">
    <source>
        <dbReference type="EMBL" id="RDW18286.1"/>
    </source>
</evidence>
<reference evidence="3" key="1">
    <citation type="submission" date="2017-11" db="EMBL/GenBank/DDBJ databases">
        <authorList>
            <person name="Zhu W."/>
        </authorList>
    </citation>
    <scope>NUCLEOTIDE SEQUENCE [LARGE SCALE GENOMIC DNA]</scope>
    <source>
        <strain evidence="3">CAU 1183</strain>
    </source>
</reference>
<accession>A0A3D8PQ63</accession>
<dbReference type="Proteomes" id="UP000257143">
    <property type="component" value="Unassembled WGS sequence"/>
</dbReference>
<evidence type="ECO:0000313" key="3">
    <source>
        <dbReference type="Proteomes" id="UP000257143"/>
    </source>
</evidence>
<dbReference type="AlphaFoldDB" id="A0A3D8PQ63"/>